<protein>
    <submittedName>
        <fullName evidence="2">Uncharacterized protein</fullName>
    </submittedName>
</protein>
<sequence length="162" mass="17858">MSLPLLLSGALNFARHRFGVQQLGFNRQLELGFIAESGAIPSQGFLPSPAPQPHRDLFFAPIGVKQGQLMMVAGEGEKTRQKGVRQSLKRRRDARVLKWSEVPLIDEHELHSGNMLFVEEDLELELDGRPSALPGDRSCGKPSMPAQSILRASHSEHGISQS</sequence>
<organism evidence="2 3">
    <name type="scientific">Rhododendron simsii</name>
    <name type="common">Sims's rhododendron</name>
    <dbReference type="NCBI Taxonomy" id="118357"/>
    <lineage>
        <taxon>Eukaryota</taxon>
        <taxon>Viridiplantae</taxon>
        <taxon>Streptophyta</taxon>
        <taxon>Embryophyta</taxon>
        <taxon>Tracheophyta</taxon>
        <taxon>Spermatophyta</taxon>
        <taxon>Magnoliopsida</taxon>
        <taxon>eudicotyledons</taxon>
        <taxon>Gunneridae</taxon>
        <taxon>Pentapetalae</taxon>
        <taxon>asterids</taxon>
        <taxon>Ericales</taxon>
        <taxon>Ericaceae</taxon>
        <taxon>Ericoideae</taxon>
        <taxon>Rhodoreae</taxon>
        <taxon>Rhododendron</taxon>
    </lineage>
</organism>
<dbReference type="OrthoDB" id="10535481at2759"/>
<feature type="region of interest" description="Disordered" evidence="1">
    <location>
        <begin position="128"/>
        <end position="162"/>
    </location>
</feature>
<reference evidence="2" key="1">
    <citation type="submission" date="2019-11" db="EMBL/GenBank/DDBJ databases">
        <authorList>
            <person name="Liu Y."/>
            <person name="Hou J."/>
            <person name="Li T.-Q."/>
            <person name="Guan C.-H."/>
            <person name="Wu X."/>
            <person name="Wu H.-Z."/>
            <person name="Ling F."/>
            <person name="Zhang R."/>
            <person name="Shi X.-G."/>
            <person name="Ren J.-P."/>
            <person name="Chen E.-F."/>
            <person name="Sun J.-M."/>
        </authorList>
    </citation>
    <scope>NUCLEOTIDE SEQUENCE</scope>
    <source>
        <strain evidence="2">Adult_tree_wgs_1</strain>
        <tissue evidence="2">Leaves</tissue>
    </source>
</reference>
<dbReference type="Proteomes" id="UP000626092">
    <property type="component" value="Unassembled WGS sequence"/>
</dbReference>
<proteinExistence type="predicted"/>
<accession>A0A834H1X1</accession>
<keyword evidence="3" id="KW-1185">Reference proteome</keyword>
<dbReference type="EMBL" id="WJXA01000004">
    <property type="protein sequence ID" value="KAF7146070.1"/>
    <property type="molecule type" value="Genomic_DNA"/>
</dbReference>
<dbReference type="AlphaFoldDB" id="A0A834H1X1"/>
<evidence type="ECO:0000313" key="3">
    <source>
        <dbReference type="Proteomes" id="UP000626092"/>
    </source>
</evidence>
<comment type="caution">
    <text evidence="2">The sequence shown here is derived from an EMBL/GenBank/DDBJ whole genome shotgun (WGS) entry which is preliminary data.</text>
</comment>
<evidence type="ECO:0000256" key="1">
    <source>
        <dbReference type="SAM" id="MobiDB-lite"/>
    </source>
</evidence>
<evidence type="ECO:0000313" key="2">
    <source>
        <dbReference type="EMBL" id="KAF7146070.1"/>
    </source>
</evidence>
<gene>
    <name evidence="2" type="ORF">RHSIM_Rhsim04G0174100</name>
</gene>
<name>A0A834H1X1_RHOSS</name>
<feature type="compositionally biased region" description="Basic and acidic residues" evidence="1">
    <location>
        <begin position="153"/>
        <end position="162"/>
    </location>
</feature>